<protein>
    <submittedName>
        <fullName evidence="1">Uncharacterized protein</fullName>
    </submittedName>
</protein>
<gene>
    <name evidence="1" type="ORF">CURHAP_LOCUS46138</name>
    <name evidence="2" type="ORF">ORAREDHAP_LOCUS45480</name>
</gene>
<organism evidence="1 3">
    <name type="scientific">Prunus armeniaca</name>
    <name type="common">Apricot</name>
    <name type="synonym">Armeniaca vulgaris</name>
    <dbReference type="NCBI Taxonomy" id="36596"/>
    <lineage>
        <taxon>Eukaryota</taxon>
        <taxon>Viridiplantae</taxon>
        <taxon>Streptophyta</taxon>
        <taxon>Embryophyta</taxon>
        <taxon>Tracheophyta</taxon>
        <taxon>Spermatophyta</taxon>
        <taxon>Magnoliopsida</taxon>
        <taxon>eudicotyledons</taxon>
        <taxon>Gunneridae</taxon>
        <taxon>Pentapetalae</taxon>
        <taxon>rosids</taxon>
        <taxon>fabids</taxon>
        <taxon>Rosales</taxon>
        <taxon>Rosaceae</taxon>
        <taxon>Amygdaloideae</taxon>
        <taxon>Amygdaleae</taxon>
        <taxon>Prunus</taxon>
    </lineage>
</organism>
<evidence type="ECO:0000313" key="4">
    <source>
        <dbReference type="Proteomes" id="UP000507245"/>
    </source>
</evidence>
<accession>A0A6J5VL04</accession>
<keyword evidence="4" id="KW-1185">Reference proteome</keyword>
<dbReference type="Proteomes" id="UP000507222">
    <property type="component" value="Unassembled WGS sequence"/>
</dbReference>
<evidence type="ECO:0000313" key="2">
    <source>
        <dbReference type="EMBL" id="CAB4318424.1"/>
    </source>
</evidence>
<name>A0A6J5VL04_PRUAR</name>
<sequence>MGRLRSSLAGECGRTTQLEDATGFWLSRDRALNHRARQRNAAGHGRRSWGQIKLGSFRKCQRPKNT</sequence>
<evidence type="ECO:0000313" key="1">
    <source>
        <dbReference type="EMBL" id="CAB4288055.1"/>
    </source>
</evidence>
<dbReference type="EMBL" id="CAEKKB010000007">
    <property type="protein sequence ID" value="CAB4318424.1"/>
    <property type="molecule type" value="Genomic_DNA"/>
</dbReference>
<proteinExistence type="predicted"/>
<dbReference type="OrthoDB" id="10362651at2759"/>
<reference evidence="1 3" key="2">
    <citation type="submission" date="2020-05" db="EMBL/GenBank/DDBJ databases">
        <authorList>
            <person name="Campoy J."/>
            <person name="Schneeberger K."/>
            <person name="Spophaly S."/>
        </authorList>
    </citation>
    <scope>NUCLEOTIDE SEQUENCE [LARGE SCALE GENOMIC DNA]</scope>
    <source>
        <strain evidence="1">PruArmRojPasFocal</strain>
    </source>
</reference>
<dbReference type="EMBL" id="CAEKDK010000007">
    <property type="protein sequence ID" value="CAB4288055.1"/>
    <property type="molecule type" value="Genomic_DNA"/>
</dbReference>
<reference evidence="4" key="1">
    <citation type="journal article" date="2020" name="Genome Biol.">
        <title>Gamete binning: chromosome-level and haplotype-resolved genome assembly enabled by high-throughput single-cell sequencing of gamete genomes.</title>
        <authorList>
            <person name="Campoy J.A."/>
            <person name="Sun H."/>
            <person name="Goel M."/>
            <person name="Jiao W.-B."/>
            <person name="Folz-Donahue K."/>
            <person name="Wang N."/>
            <person name="Rubio M."/>
            <person name="Liu C."/>
            <person name="Kukat C."/>
            <person name="Ruiz D."/>
            <person name="Huettel B."/>
            <person name="Schneeberger K."/>
        </authorList>
    </citation>
    <scope>NUCLEOTIDE SEQUENCE [LARGE SCALE GENOMIC DNA]</scope>
    <source>
        <strain evidence="4">cv. Rojo Pasion</strain>
    </source>
</reference>
<dbReference type="Proteomes" id="UP000507245">
    <property type="component" value="Unassembled WGS sequence"/>
</dbReference>
<evidence type="ECO:0000313" key="3">
    <source>
        <dbReference type="Proteomes" id="UP000507222"/>
    </source>
</evidence>
<dbReference type="AlphaFoldDB" id="A0A6J5VL04"/>